<feature type="site" description="Lowers pKa of active site Tyr" evidence="10">
    <location>
        <position position="84"/>
    </location>
</feature>
<keyword evidence="3" id="KW-0521">NADP</keyword>
<evidence type="ECO:0000256" key="3">
    <source>
        <dbReference type="ARBA" id="ARBA00022857"/>
    </source>
</evidence>
<organism evidence="12 13">
    <name type="scientific">Penicillium camemberti (strain FM 013)</name>
    <dbReference type="NCBI Taxonomy" id="1429867"/>
    <lineage>
        <taxon>Eukaryota</taxon>
        <taxon>Fungi</taxon>
        <taxon>Dikarya</taxon>
        <taxon>Ascomycota</taxon>
        <taxon>Pezizomycotina</taxon>
        <taxon>Eurotiomycetes</taxon>
        <taxon>Eurotiomycetidae</taxon>
        <taxon>Eurotiales</taxon>
        <taxon>Aspergillaceae</taxon>
        <taxon>Penicillium</taxon>
    </lineage>
</organism>
<evidence type="ECO:0000256" key="5">
    <source>
        <dbReference type="ARBA" id="ARBA00025065"/>
    </source>
</evidence>
<dbReference type="SUPFAM" id="SSF51430">
    <property type="entry name" value="NAD(P)-linked oxidoreductase"/>
    <property type="match status" value="1"/>
</dbReference>
<feature type="active site" description="Proton donor" evidence="8">
    <location>
        <position position="59"/>
    </location>
</feature>
<dbReference type="PROSITE" id="PS00062">
    <property type="entry name" value="ALDOKETO_REDUCTASE_2"/>
    <property type="match status" value="1"/>
</dbReference>
<dbReference type="InterPro" id="IPR018170">
    <property type="entry name" value="Aldo/ket_reductase_CS"/>
</dbReference>
<dbReference type="PANTHER" id="PTHR43827:SF3">
    <property type="entry name" value="NADP-DEPENDENT OXIDOREDUCTASE DOMAIN-CONTAINING PROTEIN"/>
    <property type="match status" value="1"/>
</dbReference>
<evidence type="ECO:0000313" key="13">
    <source>
        <dbReference type="Proteomes" id="UP000053732"/>
    </source>
</evidence>
<dbReference type="CDD" id="cd19120">
    <property type="entry name" value="AKR_AKR3C2-3"/>
    <property type="match status" value="1"/>
</dbReference>
<evidence type="ECO:0000256" key="6">
    <source>
        <dbReference type="ARBA" id="ARBA00047534"/>
    </source>
</evidence>
<dbReference type="InterPro" id="IPR044494">
    <property type="entry name" value="AKR3C2/3"/>
</dbReference>
<proteinExistence type="inferred from homology"/>
<dbReference type="PANTHER" id="PTHR43827">
    <property type="entry name" value="2,5-DIKETO-D-GLUCONIC ACID REDUCTASE"/>
    <property type="match status" value="1"/>
</dbReference>
<dbReference type="FunFam" id="3.20.20.100:FF:000002">
    <property type="entry name" value="2,5-diketo-D-gluconic acid reductase A"/>
    <property type="match status" value="1"/>
</dbReference>
<feature type="binding site" evidence="9">
    <location>
        <position position="114"/>
    </location>
    <ligand>
        <name>substrate</name>
    </ligand>
</feature>
<evidence type="ECO:0000256" key="1">
    <source>
        <dbReference type="ARBA" id="ARBA00007905"/>
    </source>
</evidence>
<dbReference type="STRING" id="1429867.A0A0G4PJE6"/>
<keyword evidence="4" id="KW-0560">Oxidoreductase</keyword>
<evidence type="ECO:0000259" key="11">
    <source>
        <dbReference type="Pfam" id="PF00248"/>
    </source>
</evidence>
<evidence type="ECO:0000256" key="2">
    <source>
        <dbReference type="ARBA" id="ARBA00012845"/>
    </source>
</evidence>
<dbReference type="Pfam" id="PF00248">
    <property type="entry name" value="Aldo_ket_red"/>
    <property type="match status" value="1"/>
</dbReference>
<dbReference type="InterPro" id="IPR023210">
    <property type="entry name" value="NADP_OxRdtase_dom"/>
</dbReference>
<dbReference type="Gene3D" id="3.20.20.100">
    <property type="entry name" value="NADP-dependent oxidoreductase domain"/>
    <property type="match status" value="1"/>
</dbReference>
<dbReference type="GO" id="GO:0016652">
    <property type="term" value="F:oxidoreductase activity, acting on NAD(P)H as acceptor"/>
    <property type="evidence" value="ECO:0007669"/>
    <property type="project" value="InterPro"/>
</dbReference>
<accession>A0A0G4PJE6</accession>
<sequence>MSWPTLSLKNGNLIPILGFGTGTAWYKDDPNDPTNPELIEVLKTALEKGFIHIDTADSYGTEREVGIAIKESGIPRDKLFITTKVLEGWKDVLVALDDSLKRLQLDYVDMYLLHNPYVIPTTADIQTAWKGLETVHAEGKARNIGVSNFHRSHLEAVLEVCAVVPALNQLEYHPYLQRAHDYVPWMREHGIEVSSFKTLAPITVGKGGPLDLPVSSIAARHNTSTSTVVLSWAIDPNIVPITTTTKAERMDEYIAALSLRLSRGELEEITQIGLEHHFRWWGKDFFDPEDGS</sequence>
<dbReference type="AlphaFoldDB" id="A0A0G4PJE6"/>
<evidence type="ECO:0000256" key="8">
    <source>
        <dbReference type="PIRSR" id="PIRSR000097-1"/>
    </source>
</evidence>
<dbReference type="EMBL" id="HG793151">
    <property type="protein sequence ID" value="CRL26459.1"/>
    <property type="molecule type" value="Genomic_DNA"/>
</dbReference>
<evidence type="ECO:0000313" key="12">
    <source>
        <dbReference type="EMBL" id="CRL26459.1"/>
    </source>
</evidence>
<comment type="similarity">
    <text evidence="1">Belongs to the aldo/keto reductase family.</text>
</comment>
<reference evidence="12 13" key="1">
    <citation type="journal article" date="2014" name="Nat. Commun.">
        <title>Multiple recent horizontal transfers of a large genomic region in cheese making fungi.</title>
        <authorList>
            <person name="Cheeseman K."/>
            <person name="Ropars J."/>
            <person name="Renault P."/>
            <person name="Dupont J."/>
            <person name="Gouzy J."/>
            <person name="Branca A."/>
            <person name="Abraham A.L."/>
            <person name="Ceppi M."/>
            <person name="Conseiller E."/>
            <person name="Debuchy R."/>
            <person name="Malagnac F."/>
            <person name="Goarin A."/>
            <person name="Silar P."/>
            <person name="Lacoste S."/>
            <person name="Sallet E."/>
            <person name="Bensimon A."/>
            <person name="Giraud T."/>
            <person name="Brygoo Y."/>
        </authorList>
    </citation>
    <scope>NUCLEOTIDE SEQUENCE [LARGE SCALE GENOMIC DNA]</scope>
    <source>
        <strain evidence="13">FM 013</strain>
    </source>
</reference>
<dbReference type="Proteomes" id="UP000053732">
    <property type="component" value="Unassembled WGS sequence"/>
</dbReference>
<feature type="domain" description="NADP-dependent oxidoreductase" evidence="11">
    <location>
        <begin position="20"/>
        <end position="272"/>
    </location>
</feature>
<dbReference type="PIRSF" id="PIRSF000097">
    <property type="entry name" value="AKR"/>
    <property type="match status" value="1"/>
</dbReference>
<comment type="catalytic activity">
    <reaction evidence="7">
        <text>xylitol + NAD(+) = D-xylose + NADH + H(+)</text>
        <dbReference type="Rhea" id="RHEA:27441"/>
        <dbReference type="ChEBI" id="CHEBI:15378"/>
        <dbReference type="ChEBI" id="CHEBI:17151"/>
        <dbReference type="ChEBI" id="CHEBI:53455"/>
        <dbReference type="ChEBI" id="CHEBI:57540"/>
        <dbReference type="ChEBI" id="CHEBI:57945"/>
        <dbReference type="EC" id="1.1.1.307"/>
    </reaction>
</comment>
<dbReference type="InterPro" id="IPR020471">
    <property type="entry name" value="AKR"/>
</dbReference>
<comment type="catalytic activity">
    <reaction evidence="6">
        <text>xylitol + NADP(+) = D-xylose + NADPH + H(+)</text>
        <dbReference type="Rhea" id="RHEA:27445"/>
        <dbReference type="ChEBI" id="CHEBI:15378"/>
        <dbReference type="ChEBI" id="CHEBI:17151"/>
        <dbReference type="ChEBI" id="CHEBI:53455"/>
        <dbReference type="ChEBI" id="CHEBI:57783"/>
        <dbReference type="ChEBI" id="CHEBI:58349"/>
        <dbReference type="EC" id="1.1.1.307"/>
    </reaction>
</comment>
<name>A0A0G4PJE6_PENC3</name>
<dbReference type="PRINTS" id="PR00069">
    <property type="entry name" value="ALDKETRDTASE"/>
</dbReference>
<gene>
    <name evidence="12" type="ORF">PCAMFM013_S018g000152</name>
</gene>
<protein>
    <recommendedName>
        <fullName evidence="2">D-xylose reductase [NAD(P)H]</fullName>
        <ecNumber evidence="2">1.1.1.307</ecNumber>
    </recommendedName>
</protein>
<evidence type="ECO:0000256" key="10">
    <source>
        <dbReference type="PIRSR" id="PIRSR000097-3"/>
    </source>
</evidence>
<evidence type="ECO:0000256" key="9">
    <source>
        <dbReference type="PIRSR" id="PIRSR000097-2"/>
    </source>
</evidence>
<comment type="function">
    <text evidence="5">Catalyzes the initial reaction in the xylose utilization pathway by reducing D-xylose into xylitol. Xylose is a major component of hemicelluloses such as xylan. Most fungi utilize D-xylose via three enzymatic reactions, xylose reductase (XR), xylitol dehydrogenase (XDH), and xylulokinase, to form xylulose 5-phosphate, which enters pentose phosphate pathway.</text>
</comment>
<evidence type="ECO:0000256" key="4">
    <source>
        <dbReference type="ARBA" id="ARBA00023002"/>
    </source>
</evidence>
<evidence type="ECO:0000256" key="7">
    <source>
        <dbReference type="ARBA" id="ARBA00049485"/>
    </source>
</evidence>
<dbReference type="EC" id="1.1.1.307" evidence="2"/>
<dbReference type="InterPro" id="IPR036812">
    <property type="entry name" value="NAD(P)_OxRdtase_dom_sf"/>
</dbReference>
<keyword evidence="13" id="KW-1185">Reference proteome</keyword>
<dbReference type="GO" id="GO:0016616">
    <property type="term" value="F:oxidoreductase activity, acting on the CH-OH group of donors, NAD or NADP as acceptor"/>
    <property type="evidence" value="ECO:0007669"/>
    <property type="project" value="UniProtKB-ARBA"/>
</dbReference>